<evidence type="ECO:0000313" key="1">
    <source>
        <dbReference type="EMBL" id="UBU98452.1"/>
    </source>
</evidence>
<reference evidence="1" key="1">
    <citation type="submission" date="2021-01" db="EMBL/GenBank/DDBJ databases">
        <authorList>
            <person name="Sun H.-H."/>
            <person name="Zhang S."/>
            <person name="Zhang Y.-J."/>
        </authorList>
    </citation>
    <scope>NUCLEOTIDE SEQUENCE</scope>
    <source>
        <strain evidence="1">CMM1</strain>
    </source>
</reference>
<sequence length="107" mass="11846">MQELGVGIVGYTSEEGGFLEACWHEALSLLNFPAMHSYFCFLSLYSQPAIYQRGCMLAIGLNINAAGGNSWGYSKGHPTWPERLYALHATTSTRPPPHSADYRIPRP</sequence>
<geneLocation type="mitochondrion" evidence="1"/>
<protein>
    <submittedName>
        <fullName evidence="1">Uncharacterized protein</fullName>
    </submittedName>
</protein>
<gene>
    <name evidence="1" type="primary">orf107E</name>
</gene>
<dbReference type="RefSeq" id="YP_010218759.1">
    <property type="nucleotide sequence ID" value="NC_058917.1"/>
</dbReference>
<proteinExistence type="predicted"/>
<dbReference type="AlphaFoldDB" id="A0A8K1I831"/>
<dbReference type="GeneID" id="68665114"/>
<accession>A0A8K1I831</accession>
<dbReference type="EMBL" id="MW538937">
    <property type="protein sequence ID" value="UBU98452.1"/>
    <property type="molecule type" value="Genomic_DNA"/>
</dbReference>
<name>A0A8K1I831_9PEZI</name>
<keyword evidence="1" id="KW-0496">Mitochondrion</keyword>
<organism evidence="1">
    <name type="scientific">Morchella brunnea</name>
    <dbReference type="NCBI Taxonomy" id="1174671"/>
    <lineage>
        <taxon>Eukaryota</taxon>
        <taxon>Fungi</taxon>
        <taxon>Dikarya</taxon>
        <taxon>Ascomycota</taxon>
        <taxon>Pezizomycotina</taxon>
        <taxon>Pezizomycetes</taxon>
        <taxon>Pezizales</taxon>
        <taxon>Morchellaceae</taxon>
        <taxon>Morchella</taxon>
    </lineage>
</organism>